<organism evidence="1 2">
    <name type="scientific">Desulfurobacterium indicum</name>
    <dbReference type="NCBI Taxonomy" id="1914305"/>
    <lineage>
        <taxon>Bacteria</taxon>
        <taxon>Pseudomonadati</taxon>
        <taxon>Aquificota</taxon>
        <taxon>Aquificia</taxon>
        <taxon>Desulfurobacteriales</taxon>
        <taxon>Desulfurobacteriaceae</taxon>
        <taxon>Desulfurobacterium</taxon>
    </lineage>
</organism>
<evidence type="ECO:0000313" key="1">
    <source>
        <dbReference type="EMBL" id="OMH39931.1"/>
    </source>
</evidence>
<proteinExistence type="predicted"/>
<dbReference type="EMBL" id="MOEN01000037">
    <property type="protein sequence ID" value="OMH39931.1"/>
    <property type="molecule type" value="Genomic_DNA"/>
</dbReference>
<accession>A0A1R1MJF1</accession>
<keyword evidence="2" id="KW-1185">Reference proteome</keyword>
<name>A0A1R1MJF1_9BACT</name>
<evidence type="ECO:0008006" key="3">
    <source>
        <dbReference type="Google" id="ProtNLM"/>
    </source>
</evidence>
<dbReference type="Proteomes" id="UP000187408">
    <property type="component" value="Unassembled WGS sequence"/>
</dbReference>
<evidence type="ECO:0000313" key="2">
    <source>
        <dbReference type="Proteomes" id="UP000187408"/>
    </source>
</evidence>
<dbReference type="AlphaFoldDB" id="A0A1R1MJF1"/>
<reference evidence="1 2" key="1">
    <citation type="submission" date="2016-10" db="EMBL/GenBank/DDBJ databases">
        <title>Genome sequence of a sulfur-reducing bacterium Desulfurobacterium indicum K6013.</title>
        <authorList>
            <person name="Cao J."/>
            <person name="Shao Z."/>
            <person name="Alain K."/>
            <person name="Jebbar M."/>
        </authorList>
    </citation>
    <scope>NUCLEOTIDE SEQUENCE [LARGE SCALE GENOMIC DNA]</scope>
    <source>
        <strain evidence="1 2">K6013</strain>
    </source>
</reference>
<gene>
    <name evidence="1" type="ORF">BLW93_07855</name>
</gene>
<dbReference type="RefSeq" id="WP_076713543.1">
    <property type="nucleotide sequence ID" value="NZ_MOEN01000037.1"/>
</dbReference>
<comment type="caution">
    <text evidence="1">The sequence shown here is derived from an EMBL/GenBank/DDBJ whole genome shotgun (WGS) entry which is preliminary data.</text>
</comment>
<protein>
    <recommendedName>
        <fullName evidence="3">HEPN domain-containing protein</fullName>
    </recommendedName>
</protein>
<sequence>MKDFEVILNKAIKDEVNIDIARKNLQHAKAWITEAHDRLRNHELHKEADKVYEILERVNNLLRRLS</sequence>
<dbReference type="STRING" id="1914305.BLW93_07855"/>